<dbReference type="PROSITE" id="PS50887">
    <property type="entry name" value="GGDEF"/>
    <property type="match status" value="1"/>
</dbReference>
<dbReference type="Pfam" id="PF07694">
    <property type="entry name" value="5TM-5TMR_LYT"/>
    <property type="match status" value="1"/>
</dbReference>
<dbReference type="NCBIfam" id="TIGR00254">
    <property type="entry name" value="GGDEF"/>
    <property type="match status" value="1"/>
</dbReference>
<dbReference type="GO" id="GO:0005886">
    <property type="term" value="C:plasma membrane"/>
    <property type="evidence" value="ECO:0007669"/>
    <property type="project" value="UniProtKB-SubCell"/>
</dbReference>
<comment type="cofactor">
    <cofactor evidence="1">
        <name>Mg(2+)</name>
        <dbReference type="ChEBI" id="CHEBI:18420"/>
    </cofactor>
</comment>
<dbReference type="EMBL" id="PDDX01000001">
    <property type="protein sequence ID" value="PHI31913.1"/>
    <property type="molecule type" value="Genomic_DNA"/>
</dbReference>
<dbReference type="OrthoDB" id="9812260at2"/>
<dbReference type="EMBL" id="CAADJA010000002">
    <property type="protein sequence ID" value="VFS52932.1"/>
    <property type="molecule type" value="Genomic_DNA"/>
</dbReference>
<evidence type="ECO:0000256" key="6">
    <source>
        <dbReference type="ARBA" id="ARBA00022692"/>
    </source>
</evidence>
<keyword evidence="6 10" id="KW-0812">Transmembrane</keyword>
<gene>
    <name evidence="13" type="primary">pleD_3</name>
    <name evidence="12" type="ORF">CRN84_22615</name>
    <name evidence="13" type="ORF">NCTC12282_06141</name>
</gene>
<accession>A0A2C6DT90</accession>
<dbReference type="STRING" id="1111728.GCA_000427805_03311"/>
<evidence type="ECO:0000313" key="13">
    <source>
        <dbReference type="EMBL" id="VFS52932.1"/>
    </source>
</evidence>
<comment type="catalytic activity">
    <reaction evidence="9">
        <text>2 GTP = 3',3'-c-di-GMP + 2 diphosphate</text>
        <dbReference type="Rhea" id="RHEA:24898"/>
        <dbReference type="ChEBI" id="CHEBI:33019"/>
        <dbReference type="ChEBI" id="CHEBI:37565"/>
        <dbReference type="ChEBI" id="CHEBI:58805"/>
        <dbReference type="EC" id="2.7.7.65"/>
    </reaction>
</comment>
<dbReference type="InterPro" id="IPR029787">
    <property type="entry name" value="Nucleotide_cyclase"/>
</dbReference>
<evidence type="ECO:0000313" key="14">
    <source>
        <dbReference type="Proteomes" id="UP000224974"/>
    </source>
</evidence>
<feature type="transmembrane region" description="Helical" evidence="10">
    <location>
        <begin position="20"/>
        <end position="39"/>
    </location>
</feature>
<evidence type="ECO:0000256" key="3">
    <source>
        <dbReference type="ARBA" id="ARBA00004665"/>
    </source>
</evidence>
<dbReference type="GO" id="GO:1902201">
    <property type="term" value="P:negative regulation of bacterial-type flagellum-dependent cell motility"/>
    <property type="evidence" value="ECO:0007669"/>
    <property type="project" value="TreeGrafter"/>
</dbReference>
<feature type="transmembrane region" description="Helical" evidence="10">
    <location>
        <begin position="118"/>
        <end position="139"/>
    </location>
</feature>
<comment type="subcellular location">
    <subcellularLocation>
        <location evidence="2">Cell membrane</location>
        <topology evidence="2">Multi-pass membrane protein</topology>
    </subcellularLocation>
</comment>
<comment type="pathway">
    <text evidence="3">Purine metabolism; 3',5'-cyclic di-GMP biosynthesis.</text>
</comment>
<dbReference type="Pfam" id="PF00990">
    <property type="entry name" value="GGDEF"/>
    <property type="match status" value="1"/>
</dbReference>
<evidence type="ECO:0000256" key="2">
    <source>
        <dbReference type="ARBA" id="ARBA00004651"/>
    </source>
</evidence>
<evidence type="ECO:0000259" key="11">
    <source>
        <dbReference type="PROSITE" id="PS50887"/>
    </source>
</evidence>
<dbReference type="FunFam" id="3.30.70.270:FF:000001">
    <property type="entry name" value="Diguanylate cyclase domain protein"/>
    <property type="match status" value="1"/>
</dbReference>
<keyword evidence="14" id="KW-1185">Reference proteome</keyword>
<evidence type="ECO:0000313" key="12">
    <source>
        <dbReference type="EMBL" id="PHI31913.1"/>
    </source>
</evidence>
<feature type="transmembrane region" description="Helical" evidence="10">
    <location>
        <begin position="54"/>
        <end position="75"/>
    </location>
</feature>
<evidence type="ECO:0000256" key="1">
    <source>
        <dbReference type="ARBA" id="ARBA00001946"/>
    </source>
</evidence>
<dbReference type="CDD" id="cd01949">
    <property type="entry name" value="GGDEF"/>
    <property type="match status" value="1"/>
</dbReference>
<evidence type="ECO:0000256" key="8">
    <source>
        <dbReference type="ARBA" id="ARBA00023136"/>
    </source>
</evidence>
<dbReference type="EC" id="2.7.7.65" evidence="4"/>
<dbReference type="GO" id="GO:0043709">
    <property type="term" value="P:cell adhesion involved in single-species biofilm formation"/>
    <property type="evidence" value="ECO:0007669"/>
    <property type="project" value="TreeGrafter"/>
</dbReference>
<organism evidence="12 14">
    <name type="scientific">Budvicia aquatica</name>
    <dbReference type="NCBI Taxonomy" id="82979"/>
    <lineage>
        <taxon>Bacteria</taxon>
        <taxon>Pseudomonadati</taxon>
        <taxon>Pseudomonadota</taxon>
        <taxon>Gammaproteobacteria</taxon>
        <taxon>Enterobacterales</taxon>
        <taxon>Budviciaceae</taxon>
        <taxon>Budvicia</taxon>
    </lineage>
</organism>
<evidence type="ECO:0000256" key="4">
    <source>
        <dbReference type="ARBA" id="ARBA00012528"/>
    </source>
</evidence>
<evidence type="ECO:0000256" key="5">
    <source>
        <dbReference type="ARBA" id="ARBA00022475"/>
    </source>
</evidence>
<reference evidence="14" key="2">
    <citation type="submission" date="2017-09" db="EMBL/GenBank/DDBJ databases">
        <title>FDA dAtabase for Regulatory Grade micrObial Sequences (FDA-ARGOS): Supporting development and validation of Infectious Disease Dx tests.</title>
        <authorList>
            <person name="Minogue T."/>
            <person name="Wolcott M."/>
            <person name="Wasieloski L."/>
            <person name="Aguilar W."/>
            <person name="Moore D."/>
            <person name="Tallon L."/>
            <person name="Sadzewicz L."/>
            <person name="Ott S."/>
            <person name="Zhao X."/>
            <person name="Nagaraj S."/>
            <person name="Vavikolanu K."/>
            <person name="Aluvathingal J."/>
            <person name="Nadendla S."/>
            <person name="Sichtig H."/>
        </authorList>
    </citation>
    <scope>NUCLEOTIDE SEQUENCE [LARGE SCALE GENOMIC DNA]</scope>
    <source>
        <strain evidence="14">FDAARGOS_387</strain>
    </source>
</reference>
<dbReference type="InterPro" id="IPR011620">
    <property type="entry name" value="Sig_transdc_His_kinase_LytS_TM"/>
</dbReference>
<reference evidence="13 15" key="3">
    <citation type="submission" date="2019-03" db="EMBL/GenBank/DDBJ databases">
        <authorList>
            <consortium name="Pathogen Informatics"/>
        </authorList>
    </citation>
    <scope>NUCLEOTIDE SEQUENCE [LARGE SCALE GENOMIC DNA]</scope>
    <source>
        <strain evidence="13 15">NCTC12282</strain>
    </source>
</reference>
<feature type="transmembrane region" description="Helical" evidence="10">
    <location>
        <begin position="176"/>
        <end position="198"/>
    </location>
</feature>
<feature type="transmembrane region" description="Helical" evidence="10">
    <location>
        <begin position="151"/>
        <end position="170"/>
    </location>
</feature>
<keyword evidence="8 10" id="KW-0472">Membrane</keyword>
<proteinExistence type="predicted"/>
<keyword evidence="5" id="KW-1003">Cell membrane</keyword>
<feature type="domain" description="GGDEF" evidence="11">
    <location>
        <begin position="241"/>
        <end position="375"/>
    </location>
</feature>
<dbReference type="SUPFAM" id="SSF55073">
    <property type="entry name" value="Nucleotide cyclase"/>
    <property type="match status" value="1"/>
</dbReference>
<sequence length="377" mass="42790">MLNISIWMSFSHTESWGCTMFLEGVIINISMLITGFYFISKLSKFPLDANISPLRQILIGLCNGLLCFILMKFSIPTFSHTLIDFRHIPLIIAACYIGAIPTMITAIMIAITRLTFDISPATITISTCYIFIGIILSIYSQHSQRSMRYRAIQFSTITIVMICVSYLLITKDLIRTLIFTGLITSYSTVGLLLAFMLLKDLKKQKTDMMAFQDQAQQDFLTRLLNKRMFEQTLRDMLNAEENIVLMLMDIDYFKQVNDKHGHDAGDTVLKEVAEILNTYTEYQQKNYRIGGEEFSAVFTDSPVLSVIRIAEKIRQQIASHPFILPDGKVIHITISIGLSCSKNVAKNSISLFRRADRALYQAKSDGRNKVIYATDDA</sequence>
<dbReference type="InterPro" id="IPR043128">
    <property type="entry name" value="Rev_trsase/Diguanyl_cyclase"/>
</dbReference>
<dbReference type="Gene3D" id="3.30.70.270">
    <property type="match status" value="1"/>
</dbReference>
<dbReference type="GO" id="GO:0052621">
    <property type="term" value="F:diguanylate cyclase activity"/>
    <property type="evidence" value="ECO:0007669"/>
    <property type="project" value="UniProtKB-EC"/>
</dbReference>
<protein>
    <recommendedName>
        <fullName evidence="4">diguanylate cyclase</fullName>
        <ecNumber evidence="4">2.7.7.65</ecNumber>
    </recommendedName>
</protein>
<dbReference type="GO" id="GO:0000155">
    <property type="term" value="F:phosphorelay sensor kinase activity"/>
    <property type="evidence" value="ECO:0007669"/>
    <property type="project" value="InterPro"/>
</dbReference>
<feature type="transmembrane region" description="Helical" evidence="10">
    <location>
        <begin position="87"/>
        <end position="112"/>
    </location>
</feature>
<dbReference type="AlphaFoldDB" id="A0A2C6DT90"/>
<dbReference type="SMART" id="SM00267">
    <property type="entry name" value="GGDEF"/>
    <property type="match status" value="1"/>
</dbReference>
<evidence type="ECO:0000256" key="10">
    <source>
        <dbReference type="SAM" id="Phobius"/>
    </source>
</evidence>
<evidence type="ECO:0000256" key="9">
    <source>
        <dbReference type="ARBA" id="ARBA00034247"/>
    </source>
</evidence>
<dbReference type="PANTHER" id="PTHR45138:SF9">
    <property type="entry name" value="DIGUANYLATE CYCLASE DGCM-RELATED"/>
    <property type="match status" value="1"/>
</dbReference>
<dbReference type="InterPro" id="IPR000160">
    <property type="entry name" value="GGDEF_dom"/>
</dbReference>
<dbReference type="Proteomes" id="UP000224974">
    <property type="component" value="Unassembled WGS sequence"/>
</dbReference>
<keyword evidence="7 10" id="KW-1133">Transmembrane helix</keyword>
<dbReference type="InterPro" id="IPR050469">
    <property type="entry name" value="Diguanylate_Cyclase"/>
</dbReference>
<dbReference type="PANTHER" id="PTHR45138">
    <property type="entry name" value="REGULATORY COMPONENTS OF SENSORY TRANSDUCTION SYSTEM"/>
    <property type="match status" value="1"/>
</dbReference>
<dbReference type="GO" id="GO:0071555">
    <property type="term" value="P:cell wall organization"/>
    <property type="evidence" value="ECO:0007669"/>
    <property type="project" value="InterPro"/>
</dbReference>
<evidence type="ECO:0000313" key="15">
    <source>
        <dbReference type="Proteomes" id="UP000373449"/>
    </source>
</evidence>
<dbReference type="Proteomes" id="UP000373449">
    <property type="component" value="Unassembled WGS sequence"/>
</dbReference>
<name>A0A2C6DT90_9GAMM</name>
<evidence type="ECO:0000256" key="7">
    <source>
        <dbReference type="ARBA" id="ARBA00022989"/>
    </source>
</evidence>
<reference evidence="12" key="1">
    <citation type="submission" date="2017-09" db="EMBL/GenBank/DDBJ databases">
        <title>FDA dAtabase for Regulatory Grade micrObial Sequences (FDA-ARGOS): Supporting development and validation of Infectious Disease Dx tests.</title>
        <authorList>
            <person name="Minogue T."/>
            <person name="Wolcott M."/>
            <person name="Wasieloski L."/>
            <person name="Aguilar W."/>
            <person name="Moore D."/>
            <person name="Tallon L.J."/>
            <person name="Sadzewicz L."/>
            <person name="Ott S."/>
            <person name="Zhao X."/>
            <person name="Nagaraj S."/>
            <person name="Vavikolanu K."/>
            <person name="Aluvathingal J."/>
            <person name="Nadendla S."/>
            <person name="Sichtig H."/>
        </authorList>
    </citation>
    <scope>NUCLEOTIDE SEQUENCE</scope>
    <source>
        <strain evidence="12">FDAARGOS_387</strain>
    </source>
</reference>